<protein>
    <submittedName>
        <fullName evidence="1">Uncharacterized protein</fullName>
    </submittedName>
</protein>
<dbReference type="EMBL" id="KZ613489">
    <property type="protein sequence ID" value="PMD19541.1"/>
    <property type="molecule type" value="Genomic_DNA"/>
</dbReference>
<keyword evidence="2" id="KW-1185">Reference proteome</keyword>
<reference evidence="1 2" key="1">
    <citation type="submission" date="2016-05" db="EMBL/GenBank/DDBJ databases">
        <title>A degradative enzymes factory behind the ericoid mycorrhizal symbiosis.</title>
        <authorList>
            <consortium name="DOE Joint Genome Institute"/>
            <person name="Martino E."/>
            <person name="Morin E."/>
            <person name="Grelet G."/>
            <person name="Kuo A."/>
            <person name="Kohler A."/>
            <person name="Daghino S."/>
            <person name="Barry K."/>
            <person name="Choi C."/>
            <person name="Cichocki N."/>
            <person name="Clum A."/>
            <person name="Copeland A."/>
            <person name="Hainaut M."/>
            <person name="Haridas S."/>
            <person name="Labutti K."/>
            <person name="Lindquist E."/>
            <person name="Lipzen A."/>
            <person name="Khouja H.-R."/>
            <person name="Murat C."/>
            <person name="Ohm R."/>
            <person name="Olson A."/>
            <person name="Spatafora J."/>
            <person name="Veneault-Fourrey C."/>
            <person name="Henrissat B."/>
            <person name="Grigoriev I."/>
            <person name="Martin F."/>
            <person name="Perotto S."/>
        </authorList>
    </citation>
    <scope>NUCLEOTIDE SEQUENCE [LARGE SCALE GENOMIC DNA]</scope>
    <source>
        <strain evidence="1 2">UAMH 7357</strain>
    </source>
</reference>
<dbReference type="AlphaFoldDB" id="A0A2J6PZT3"/>
<organism evidence="1 2">
    <name type="scientific">Hyaloscypha hepaticicola</name>
    <dbReference type="NCBI Taxonomy" id="2082293"/>
    <lineage>
        <taxon>Eukaryota</taxon>
        <taxon>Fungi</taxon>
        <taxon>Dikarya</taxon>
        <taxon>Ascomycota</taxon>
        <taxon>Pezizomycotina</taxon>
        <taxon>Leotiomycetes</taxon>
        <taxon>Helotiales</taxon>
        <taxon>Hyaloscyphaceae</taxon>
        <taxon>Hyaloscypha</taxon>
    </lineage>
</organism>
<name>A0A2J6PZT3_9HELO</name>
<evidence type="ECO:0000313" key="1">
    <source>
        <dbReference type="EMBL" id="PMD19541.1"/>
    </source>
</evidence>
<sequence>MAPAPASFVLLCTRQASPRYLPHVLSSTLSRELKVNRCFQRMIGAAECKPRSLRSLSKVLDIQTLYSCSGRKVGRFVNGAAHSSWVDGRIDREDKPIESSGCLFSCVQYLLQIAGAGVEKKLEGSFAVANATDKRVEA</sequence>
<proteinExistence type="predicted"/>
<accession>A0A2J6PZT3</accession>
<dbReference type="Proteomes" id="UP000235672">
    <property type="component" value="Unassembled WGS sequence"/>
</dbReference>
<evidence type="ECO:0000313" key="2">
    <source>
        <dbReference type="Proteomes" id="UP000235672"/>
    </source>
</evidence>
<gene>
    <name evidence="1" type="ORF">NA56DRAFT_204041</name>
</gene>